<evidence type="ECO:0000256" key="1">
    <source>
        <dbReference type="SAM" id="SignalP"/>
    </source>
</evidence>
<dbReference type="Proteomes" id="UP000287527">
    <property type="component" value="Unassembled WGS sequence"/>
</dbReference>
<dbReference type="SUPFAM" id="SSF48452">
    <property type="entry name" value="TPR-like"/>
    <property type="match status" value="1"/>
</dbReference>
<evidence type="ECO:0000313" key="3">
    <source>
        <dbReference type="Proteomes" id="UP000287527"/>
    </source>
</evidence>
<organism evidence="2 3">
    <name type="scientific">Flavobacterium cerinum</name>
    <dbReference type="NCBI Taxonomy" id="2502784"/>
    <lineage>
        <taxon>Bacteria</taxon>
        <taxon>Pseudomonadati</taxon>
        <taxon>Bacteroidota</taxon>
        <taxon>Flavobacteriia</taxon>
        <taxon>Flavobacteriales</taxon>
        <taxon>Flavobacteriaceae</taxon>
        <taxon>Flavobacterium</taxon>
    </lineage>
</organism>
<dbReference type="RefSeq" id="WP_128388193.1">
    <property type="nucleotide sequence ID" value="NZ_SBII01000001.1"/>
</dbReference>
<name>A0A3S3QU64_9FLAO</name>
<feature type="chain" id="PRO_5018547339" description="Tetratricopeptide repeat protein" evidence="1">
    <location>
        <begin position="19"/>
        <end position="451"/>
    </location>
</feature>
<sequence>MKTLWVLFICALGLTVQAQVAYKCEDNFKVFEGKVVVKEYSEAYALLPELRKSCPKVDSKLYKYGEAILKYLIEGALSPQERQLAVDDLVALYGEQEKYFPGTGADIKKTQLQLENNLISENDAYKAFSASFVKNRQAFTDFNALETYFNLFLKEYKSGKGITDEQYIEKFGEVSGQIVYAQNKLGADKEALLLKQETALLTDEEKQFLADAQSTHDSFDAVNDNISSASRDYLSCDKMEAYYSDRYEANKANLAWLEAMVSALYGKKCYNSPVMNKGALAINTLKPTKQSAYRLGYLALKKNNKKDAVKYLEQAASLEMVPEKRGDIYYEIASAYNYSDKAEAKKYALKAADFNPKSGKPYLLLAEMYGNVAKECEINDFDRKALGWLAIDAAKKAEKAEPKYKATVAKIVERYTKKLPTKAEAKAAGKKKGDIIAYGCWINEKITVPNF</sequence>
<dbReference type="InterPro" id="IPR011990">
    <property type="entry name" value="TPR-like_helical_dom_sf"/>
</dbReference>
<protein>
    <recommendedName>
        <fullName evidence="4">Tetratricopeptide repeat protein</fullName>
    </recommendedName>
</protein>
<reference evidence="2 3" key="1">
    <citation type="submission" date="2019-01" db="EMBL/GenBank/DDBJ databases">
        <title>Flavobacterium sp. nov.,isolated from freshwater.</title>
        <authorList>
            <person name="Zhang R."/>
            <person name="Du Z.-J."/>
        </authorList>
    </citation>
    <scope>NUCLEOTIDE SEQUENCE [LARGE SCALE GENOMIC DNA]</scope>
    <source>
        <strain evidence="2 3">1E403</strain>
    </source>
</reference>
<evidence type="ECO:0008006" key="4">
    <source>
        <dbReference type="Google" id="ProtNLM"/>
    </source>
</evidence>
<evidence type="ECO:0000313" key="2">
    <source>
        <dbReference type="EMBL" id="RWX03638.1"/>
    </source>
</evidence>
<dbReference type="Gene3D" id="1.25.40.10">
    <property type="entry name" value="Tetratricopeptide repeat domain"/>
    <property type="match status" value="1"/>
</dbReference>
<comment type="caution">
    <text evidence="2">The sequence shown here is derived from an EMBL/GenBank/DDBJ whole genome shotgun (WGS) entry which is preliminary data.</text>
</comment>
<keyword evidence="1" id="KW-0732">Signal</keyword>
<accession>A0A3S3QU64</accession>
<feature type="signal peptide" evidence="1">
    <location>
        <begin position="1"/>
        <end position="18"/>
    </location>
</feature>
<dbReference type="AlphaFoldDB" id="A0A3S3QU64"/>
<proteinExistence type="predicted"/>
<dbReference type="EMBL" id="SBII01000001">
    <property type="protein sequence ID" value="RWX03638.1"/>
    <property type="molecule type" value="Genomic_DNA"/>
</dbReference>
<keyword evidence="3" id="KW-1185">Reference proteome</keyword>
<gene>
    <name evidence="2" type="ORF">EPI11_01555</name>
</gene>
<dbReference type="OrthoDB" id="1522899at2"/>